<dbReference type="RefSeq" id="WP_118153881.1">
    <property type="nucleotide sequence ID" value="NZ_QSAV01000038.1"/>
</dbReference>
<comment type="caution">
    <text evidence="1">The sequence shown here is derived from an EMBL/GenBank/DDBJ whole genome shotgun (WGS) entry which is preliminary data.</text>
</comment>
<dbReference type="Proteomes" id="UP000285776">
    <property type="component" value="Unassembled WGS sequence"/>
</dbReference>
<evidence type="ECO:0000313" key="1">
    <source>
        <dbReference type="EMBL" id="RGW77192.1"/>
    </source>
</evidence>
<name>A0AA92U7N2_9BACT</name>
<sequence length="289" mass="33912">MDLVICVAYKNCFFLKKNIPFINKNLSPEHIFVITKLSNFSLLEGIADNLKLLDENMLVDGLSYAVVRKVLKSHLGINLVGWYFQQFLKMGFALTSFAKEEYLVWDADTIPLNHLDFKDVGGQKYLFMPKTEHHAPYFSTIDKLFDAPKKADYSFISEHMIFNVKIMRELIAKIGQAEIPGCPKETLWFKKCIYAIQPGVLQGFSEFETYGTYCLNYYPDIFRLRKFRTFRRGGLIFGMMASTKEIDSLKDDLDTCSFELYDYPVSLHRRWLQKAFYWYCRIKNKLRTK</sequence>
<evidence type="ECO:0000313" key="2">
    <source>
        <dbReference type="Proteomes" id="UP000285776"/>
    </source>
</evidence>
<dbReference type="EMBL" id="QSAV01000038">
    <property type="protein sequence ID" value="RGW77192.1"/>
    <property type="molecule type" value="Genomic_DNA"/>
</dbReference>
<dbReference type="Pfam" id="PF20102">
    <property type="entry name" value="DUF6492"/>
    <property type="match status" value="1"/>
</dbReference>
<dbReference type="InterPro" id="IPR045499">
    <property type="entry name" value="DUF6492"/>
</dbReference>
<accession>A0AA92U7N2</accession>
<reference evidence="1 2" key="1">
    <citation type="submission" date="2018-08" db="EMBL/GenBank/DDBJ databases">
        <title>A genome reference for cultivated species of the human gut microbiota.</title>
        <authorList>
            <person name="Zou Y."/>
            <person name="Xue W."/>
            <person name="Luo G."/>
        </authorList>
    </citation>
    <scope>NUCLEOTIDE SEQUENCE [LARGE SCALE GENOMIC DNA]</scope>
    <source>
        <strain evidence="1 2">AF10-17</strain>
    </source>
</reference>
<protein>
    <submittedName>
        <fullName evidence="1">Uncharacterized protein</fullName>
    </submittedName>
</protein>
<dbReference type="AlphaFoldDB" id="A0AA92U7N2"/>
<organism evidence="1 2">
    <name type="scientific">Segatella copri</name>
    <dbReference type="NCBI Taxonomy" id="165179"/>
    <lineage>
        <taxon>Bacteria</taxon>
        <taxon>Pseudomonadati</taxon>
        <taxon>Bacteroidota</taxon>
        <taxon>Bacteroidia</taxon>
        <taxon>Bacteroidales</taxon>
        <taxon>Prevotellaceae</taxon>
        <taxon>Segatella</taxon>
    </lineage>
</organism>
<gene>
    <name evidence="1" type="ORF">DWV53_11185</name>
</gene>
<proteinExistence type="predicted"/>